<organism evidence="3 4">
    <name type="scientific">Dimargaris cristalligena</name>
    <dbReference type="NCBI Taxonomy" id="215637"/>
    <lineage>
        <taxon>Eukaryota</taxon>
        <taxon>Fungi</taxon>
        <taxon>Fungi incertae sedis</taxon>
        <taxon>Zoopagomycota</taxon>
        <taxon>Kickxellomycotina</taxon>
        <taxon>Dimargaritomycetes</taxon>
        <taxon>Dimargaritales</taxon>
        <taxon>Dimargaritaceae</taxon>
        <taxon>Dimargaris</taxon>
    </lineage>
</organism>
<dbReference type="EMBL" id="ML002277">
    <property type="protein sequence ID" value="RKP39347.1"/>
    <property type="molecule type" value="Genomic_DNA"/>
</dbReference>
<feature type="region of interest" description="Disordered" evidence="1">
    <location>
        <begin position="242"/>
        <end position="281"/>
    </location>
</feature>
<dbReference type="AlphaFoldDB" id="A0A4Q0A033"/>
<reference evidence="4" key="1">
    <citation type="journal article" date="2018" name="Nat. Microbiol.">
        <title>Leveraging single-cell genomics to expand the fungal tree of life.</title>
        <authorList>
            <person name="Ahrendt S.R."/>
            <person name="Quandt C.A."/>
            <person name="Ciobanu D."/>
            <person name="Clum A."/>
            <person name="Salamov A."/>
            <person name="Andreopoulos B."/>
            <person name="Cheng J.F."/>
            <person name="Woyke T."/>
            <person name="Pelin A."/>
            <person name="Henrissat B."/>
            <person name="Reynolds N.K."/>
            <person name="Benny G.L."/>
            <person name="Smith M.E."/>
            <person name="James T.Y."/>
            <person name="Grigoriev I.V."/>
        </authorList>
    </citation>
    <scope>NUCLEOTIDE SEQUENCE [LARGE SCALE GENOMIC DNA]</scope>
    <source>
        <strain evidence="4">RSA 468</strain>
    </source>
</reference>
<dbReference type="InterPro" id="IPR041260">
    <property type="entry name" value="Sld7_C"/>
</dbReference>
<evidence type="ECO:0000256" key="1">
    <source>
        <dbReference type="SAM" id="MobiDB-lite"/>
    </source>
</evidence>
<dbReference type="Proteomes" id="UP000268162">
    <property type="component" value="Unassembled WGS sequence"/>
</dbReference>
<protein>
    <recommendedName>
        <fullName evidence="2">Sld7 C-terminal domain-containing protein</fullName>
    </recommendedName>
</protein>
<evidence type="ECO:0000259" key="2">
    <source>
        <dbReference type="Pfam" id="PF18596"/>
    </source>
</evidence>
<feature type="region of interest" description="Disordered" evidence="1">
    <location>
        <begin position="118"/>
        <end position="140"/>
    </location>
</feature>
<feature type="region of interest" description="Disordered" evidence="1">
    <location>
        <begin position="387"/>
        <end position="418"/>
    </location>
</feature>
<accession>A0A4Q0A033</accession>
<feature type="domain" description="Sld7 C-terminal" evidence="2">
    <location>
        <begin position="422"/>
        <end position="488"/>
    </location>
</feature>
<evidence type="ECO:0000313" key="3">
    <source>
        <dbReference type="EMBL" id="RKP39347.1"/>
    </source>
</evidence>
<keyword evidence="4" id="KW-1185">Reference proteome</keyword>
<evidence type="ECO:0000313" key="4">
    <source>
        <dbReference type="Proteomes" id="UP000268162"/>
    </source>
</evidence>
<name>A0A4Q0A033_9FUNG</name>
<proteinExistence type="predicted"/>
<dbReference type="Pfam" id="PF18596">
    <property type="entry name" value="Sld7_C"/>
    <property type="match status" value="1"/>
</dbReference>
<feature type="compositionally biased region" description="Low complexity" evidence="1">
    <location>
        <begin position="402"/>
        <end position="414"/>
    </location>
</feature>
<feature type="compositionally biased region" description="Low complexity" evidence="1">
    <location>
        <begin position="250"/>
        <end position="261"/>
    </location>
</feature>
<sequence>MFTVAASPATPPPVYICQPIAPGHTNVAPTDSEEPTDFGEADGCTVLEGTLELVAPILIATVPVLAFGETNFSVYTAPGSGLTNGQWLHKSLAAIPEMCVNDSSYAMVARIIDITKPSNDPVSKSNSRRHSRSQSKNIPDGSTPLHVLLWVERSAATIGSDMRGQTDGRLRLRASTLRSMSDIISISWSAVKACPSMANFPITDHASGYDDLLQHLNSHQRSKGSSVSIGVESLSVRPYPSNADVDTRLSSSSSSTTTATTIPSVPFDRSGLTPNHPFLSEHHLRRSNSLKDLLTNNNRRHSGIHRMKSGLGVRSLLATADSPLISPCPDSRRQSMQLELSSPTLQGPVRLLSSKASTESLQDLTAGRQTHANRAHRRIARGMRHSLPGSISLSSTPPPPSSSSTDLPSSQPSSVTAGPIEAENKVALKKLIVKGLARMGIDRNHSDFKDVWNQVYKSCQFTLRKELPVKSLTQLDMVAVVEKHIELFAR</sequence>
<gene>
    <name evidence="3" type="ORF">BJ085DRAFT_39668</name>
</gene>